<dbReference type="InterPro" id="IPR011650">
    <property type="entry name" value="Peptidase_M20_dimer"/>
</dbReference>
<dbReference type="SUPFAM" id="SSF53187">
    <property type="entry name" value="Zn-dependent exopeptidases"/>
    <property type="match status" value="1"/>
</dbReference>
<dbReference type="RefSeq" id="WP_008864499.1">
    <property type="nucleotide sequence ID" value="NZ_CAJUON010000029.1"/>
</dbReference>
<keyword evidence="1" id="KW-0479">Metal-binding</keyword>
<keyword evidence="2 4" id="KW-0378">Hydrolase</keyword>
<dbReference type="GO" id="GO:0016787">
    <property type="term" value="F:hydrolase activity"/>
    <property type="evidence" value="ECO:0007669"/>
    <property type="project" value="UniProtKB-KW"/>
</dbReference>
<dbReference type="InterPro" id="IPR050072">
    <property type="entry name" value="Peptidase_M20A"/>
</dbReference>
<name>A0A6I3S2F5_9BURK</name>
<organism evidence="4 5">
    <name type="scientific">Parasutterella excrementihominis</name>
    <dbReference type="NCBI Taxonomy" id="487175"/>
    <lineage>
        <taxon>Bacteria</taxon>
        <taxon>Pseudomonadati</taxon>
        <taxon>Pseudomonadota</taxon>
        <taxon>Betaproteobacteria</taxon>
        <taxon>Burkholderiales</taxon>
        <taxon>Sutterellaceae</taxon>
        <taxon>Parasutterella</taxon>
    </lineage>
</organism>
<feature type="domain" description="Peptidase M20 dimerisation" evidence="3">
    <location>
        <begin position="201"/>
        <end position="293"/>
    </location>
</feature>
<dbReference type="EMBL" id="WNCL01000044">
    <property type="protein sequence ID" value="MTU44068.1"/>
    <property type="molecule type" value="Genomic_DNA"/>
</dbReference>
<reference evidence="4 5" key="1">
    <citation type="journal article" date="2019" name="Nat. Med.">
        <title>A library of human gut bacterial isolates paired with longitudinal multiomics data enables mechanistic microbiome research.</title>
        <authorList>
            <person name="Poyet M."/>
            <person name="Groussin M."/>
            <person name="Gibbons S.M."/>
            <person name="Avila-Pacheco J."/>
            <person name="Jiang X."/>
            <person name="Kearney S.M."/>
            <person name="Perrotta A.R."/>
            <person name="Berdy B."/>
            <person name="Zhao S."/>
            <person name="Lieberman T.D."/>
            <person name="Swanson P.K."/>
            <person name="Smith M."/>
            <person name="Roesemann S."/>
            <person name="Alexander J.E."/>
            <person name="Rich S.A."/>
            <person name="Livny J."/>
            <person name="Vlamakis H."/>
            <person name="Clish C."/>
            <person name="Bullock K."/>
            <person name="Deik A."/>
            <person name="Scott J."/>
            <person name="Pierce K.A."/>
            <person name="Xavier R.J."/>
            <person name="Alm E.J."/>
        </authorList>
    </citation>
    <scope>NUCLEOTIDE SEQUENCE [LARGE SCALE GENOMIC DNA]</scope>
    <source>
        <strain evidence="4 5">BIOML-A2</strain>
    </source>
</reference>
<dbReference type="PANTHER" id="PTHR43808">
    <property type="entry name" value="ACETYLORNITHINE DEACETYLASE"/>
    <property type="match status" value="1"/>
</dbReference>
<dbReference type="PANTHER" id="PTHR43808:SF17">
    <property type="entry name" value="PEPTIDASE M20"/>
    <property type="match status" value="1"/>
</dbReference>
<dbReference type="Pfam" id="PF07687">
    <property type="entry name" value="M20_dimer"/>
    <property type="match status" value="1"/>
</dbReference>
<dbReference type="GO" id="GO:0046872">
    <property type="term" value="F:metal ion binding"/>
    <property type="evidence" value="ECO:0007669"/>
    <property type="project" value="UniProtKB-KW"/>
</dbReference>
<dbReference type="Pfam" id="PF01546">
    <property type="entry name" value="Peptidase_M20"/>
    <property type="match status" value="1"/>
</dbReference>
<evidence type="ECO:0000256" key="2">
    <source>
        <dbReference type="ARBA" id="ARBA00022801"/>
    </source>
</evidence>
<dbReference type="Gene3D" id="3.40.630.10">
    <property type="entry name" value="Zn peptidases"/>
    <property type="match status" value="1"/>
</dbReference>
<sequence length="437" mass="47087">MTMPVKDAPFLEERTAAVMESVFNDPIVKKALEQAVPQEIFTIEEQIEICEVPAPPMKEQTRAAMIAEKINSYGLEASIDPVGNVIACRKGTDPDGPVCVISAHMDNSFREGTDTTVRRQNGRLFAPGISDASRALACMLQVIRMVVNNDIKTKGTLLFIATVGQEAEGDLRGVKRIFYSSGIHVDGVLVLDGADPGRLLYGSVGSKRYKIEYSGPGGHSYLNFGQYPSATQALCRAGALLANLQVPAEPKTTFTLATMSGGSSVNAIAEHAECEIDLRSEDPQMLDGLVQEVLPLFAFGAQLENQRWNVTDPALQVRCKVTPIGHRPAAVSKPDSPVLQAARAAQMALGIELTEYMSASTDQNVPMSLGIPSTSLGAGGREGFNHSLSEWFEPVRSYEGPQLCLLTALALVGLENGADPMLPIYTAVPRAQWQDRL</sequence>
<accession>A0A6I3S2F5</accession>
<gene>
    <name evidence="4" type="ORF">GMD42_10740</name>
</gene>
<dbReference type="SUPFAM" id="SSF55031">
    <property type="entry name" value="Bacterial exopeptidase dimerisation domain"/>
    <property type="match status" value="1"/>
</dbReference>
<dbReference type="Gene3D" id="3.30.70.360">
    <property type="match status" value="1"/>
</dbReference>
<evidence type="ECO:0000259" key="3">
    <source>
        <dbReference type="Pfam" id="PF07687"/>
    </source>
</evidence>
<evidence type="ECO:0000256" key="1">
    <source>
        <dbReference type="ARBA" id="ARBA00022723"/>
    </source>
</evidence>
<evidence type="ECO:0000313" key="5">
    <source>
        <dbReference type="Proteomes" id="UP000462362"/>
    </source>
</evidence>
<dbReference type="GeneID" id="43349155"/>
<comment type="caution">
    <text evidence="4">The sequence shown here is derived from an EMBL/GenBank/DDBJ whole genome shotgun (WGS) entry which is preliminary data.</text>
</comment>
<dbReference type="InterPro" id="IPR036264">
    <property type="entry name" value="Bact_exopeptidase_dim_dom"/>
</dbReference>
<dbReference type="InterPro" id="IPR002933">
    <property type="entry name" value="Peptidase_M20"/>
</dbReference>
<protein>
    <submittedName>
        <fullName evidence="4">M20/M25/M40 family metallo-hydrolase</fullName>
    </submittedName>
</protein>
<proteinExistence type="predicted"/>
<dbReference type="Proteomes" id="UP000462362">
    <property type="component" value="Unassembled WGS sequence"/>
</dbReference>
<dbReference type="AlphaFoldDB" id="A0A6I3S2F5"/>
<evidence type="ECO:0000313" key="4">
    <source>
        <dbReference type="EMBL" id="MTU44068.1"/>
    </source>
</evidence>